<reference evidence="4" key="1">
    <citation type="journal article" date="2012" name="Science">
        <title>Fermentation, hydrogen, and sulfur metabolism in multiple uncultivated bacterial phyla.</title>
        <authorList>
            <person name="Wrighton K.C."/>
            <person name="Thomas B.C."/>
            <person name="Sharon I."/>
            <person name="Miller C.S."/>
            <person name="Castelle C.J."/>
            <person name="VerBerkmoes N.C."/>
            <person name="Wilkins M.J."/>
            <person name="Hettich R.L."/>
            <person name="Lipton M.S."/>
            <person name="Williams K.H."/>
            <person name="Long P.E."/>
            <person name="Banfield J.F."/>
        </authorList>
    </citation>
    <scope>NUCLEOTIDE SEQUENCE [LARGE SCALE GENOMIC DNA]</scope>
</reference>
<gene>
    <name evidence="4" type="ORF">ACD_78C00065G0016</name>
</gene>
<dbReference type="CDD" id="cd01131">
    <property type="entry name" value="PilT"/>
    <property type="match status" value="1"/>
</dbReference>
<organism evidence="4">
    <name type="scientific">uncultured bacterium</name>
    <name type="common">gcode 4</name>
    <dbReference type="NCBI Taxonomy" id="1234023"/>
    <lineage>
        <taxon>Bacteria</taxon>
        <taxon>environmental samples</taxon>
    </lineage>
</organism>
<feature type="non-terminal residue" evidence="4">
    <location>
        <position position="1"/>
    </location>
</feature>
<name>K1XZM6_9BACT</name>
<keyword evidence="2" id="KW-0472">Membrane</keyword>
<dbReference type="InterPro" id="IPR006321">
    <property type="entry name" value="PilT/PilU"/>
</dbReference>
<feature type="transmembrane region" description="Helical" evidence="2">
    <location>
        <begin position="51"/>
        <end position="77"/>
    </location>
</feature>
<evidence type="ECO:0000256" key="2">
    <source>
        <dbReference type="SAM" id="Phobius"/>
    </source>
</evidence>
<dbReference type="SMART" id="SM00382">
    <property type="entry name" value="AAA"/>
    <property type="match status" value="1"/>
</dbReference>
<dbReference type="EMBL" id="AMFJ01034065">
    <property type="protein sequence ID" value="EKD30421.1"/>
    <property type="molecule type" value="Genomic_DNA"/>
</dbReference>
<comment type="caution">
    <text evidence="4">The sequence shown here is derived from an EMBL/GenBank/DDBJ whole genome shotgun (WGS) entry which is preliminary data.</text>
</comment>
<accession>K1XZM6</accession>
<evidence type="ECO:0000259" key="3">
    <source>
        <dbReference type="PROSITE" id="PS00662"/>
    </source>
</evidence>
<dbReference type="AlphaFoldDB" id="K1XZM6"/>
<dbReference type="Gene3D" id="3.40.50.300">
    <property type="entry name" value="P-loop containing nucleotide triphosphate hydrolases"/>
    <property type="match status" value="1"/>
</dbReference>
<comment type="similarity">
    <text evidence="1">Belongs to the GSP E family.</text>
</comment>
<keyword evidence="2" id="KW-1133">Transmembrane helix</keyword>
<dbReference type="NCBIfam" id="TIGR01420">
    <property type="entry name" value="pilT_fam"/>
    <property type="match status" value="1"/>
</dbReference>
<dbReference type="GO" id="GO:0005524">
    <property type="term" value="F:ATP binding"/>
    <property type="evidence" value="ECO:0007669"/>
    <property type="project" value="InterPro"/>
</dbReference>
<dbReference type="InterPro" id="IPR027417">
    <property type="entry name" value="P-loop_NTPase"/>
</dbReference>
<proteinExistence type="inferred from homology"/>
<evidence type="ECO:0000256" key="1">
    <source>
        <dbReference type="ARBA" id="ARBA00006611"/>
    </source>
</evidence>
<dbReference type="PROSITE" id="PS00662">
    <property type="entry name" value="T2SP_E"/>
    <property type="match status" value="1"/>
</dbReference>
<dbReference type="Gene3D" id="3.30.450.90">
    <property type="match status" value="1"/>
</dbReference>
<dbReference type="SUPFAM" id="SSF52540">
    <property type="entry name" value="P-loop containing nucleoside triphosphate hydrolases"/>
    <property type="match status" value="1"/>
</dbReference>
<dbReference type="PANTHER" id="PTHR30486:SF6">
    <property type="entry name" value="TYPE IV PILUS RETRACTATION ATPASE PILT"/>
    <property type="match status" value="1"/>
</dbReference>
<dbReference type="InterPro" id="IPR003593">
    <property type="entry name" value="AAA+_ATPase"/>
</dbReference>
<dbReference type="InterPro" id="IPR050921">
    <property type="entry name" value="T4SS_GSP_E_ATPase"/>
</dbReference>
<evidence type="ECO:0000313" key="4">
    <source>
        <dbReference type="EMBL" id="EKD30421.1"/>
    </source>
</evidence>
<dbReference type="Pfam" id="PF00437">
    <property type="entry name" value="T2SSE"/>
    <property type="match status" value="1"/>
</dbReference>
<dbReference type="GO" id="GO:0016887">
    <property type="term" value="F:ATP hydrolysis activity"/>
    <property type="evidence" value="ECO:0007669"/>
    <property type="project" value="InterPro"/>
</dbReference>
<keyword evidence="2" id="KW-0812">Transmembrane</keyword>
<dbReference type="PANTHER" id="PTHR30486">
    <property type="entry name" value="TWITCHING MOTILITY PROTEIN PILT"/>
    <property type="match status" value="1"/>
</dbReference>
<feature type="domain" description="Bacterial type II secretion system protein E" evidence="3">
    <location>
        <begin position="271"/>
        <end position="285"/>
    </location>
</feature>
<protein>
    <recommendedName>
        <fullName evidence="3">Bacterial type II secretion system protein E domain-containing protein</fullName>
    </recommendedName>
</protein>
<sequence>WRAGVLACWRAGVLALKLYGEIFLSSIFSWKRRLSARIVAEIWGNARDCTFIFSFLHFFTLYSIMNVNTFITPFMIIQKFKQLLDDMIATQIPDIHFTAGSTPHVRKHSGDIEVLASFGITEKEDILAIITEMIGQERTDTLIKCHEGDFSYAHGIHKFRVNVFENAKGFGIAIRYIPTVIPTCQELSISEDIIKLLHRDKGLILVTGPTGSGKSTTLAAMIEYINTTMKKHIITIEDPIEFNFQGKECLIHQREVGTHTDSFARAIKSALREDPDVIMIGEMRDPETIQAALTLAETGHLVLSTLHTNDTVQSIDRIIDTFPSAGQSQIRVQLAMSLSAVVSQTLLPKKNSWGRIVAREILMNNDAVRSIIIQGLTHQIYSMIELWGSEGMILMDKYLEMLYNKNMITRETYMGRIRDKDLIAKF</sequence>
<dbReference type="InterPro" id="IPR001482">
    <property type="entry name" value="T2SS/T4SS_dom"/>
</dbReference>